<dbReference type="RefSeq" id="WP_169550407.1">
    <property type="nucleotide sequence ID" value="NZ_CP051677.1"/>
</dbReference>
<comment type="similarity">
    <text evidence="2">Belongs to the TonB family.</text>
</comment>
<evidence type="ECO:0000259" key="11">
    <source>
        <dbReference type="PROSITE" id="PS52015"/>
    </source>
</evidence>
<dbReference type="PRINTS" id="PR01374">
    <property type="entry name" value="TONBPROTEIN"/>
</dbReference>
<evidence type="ECO:0000256" key="3">
    <source>
        <dbReference type="ARBA" id="ARBA00022448"/>
    </source>
</evidence>
<dbReference type="SUPFAM" id="SSF74653">
    <property type="entry name" value="TolA/TonB C-terminal domain"/>
    <property type="match status" value="1"/>
</dbReference>
<evidence type="ECO:0000256" key="2">
    <source>
        <dbReference type="ARBA" id="ARBA00006555"/>
    </source>
</evidence>
<dbReference type="GO" id="GO:0030288">
    <property type="term" value="C:outer membrane-bounded periplasmic space"/>
    <property type="evidence" value="ECO:0007669"/>
    <property type="project" value="InterPro"/>
</dbReference>
<keyword evidence="6" id="KW-0812">Transmembrane</keyword>
<evidence type="ECO:0000256" key="10">
    <source>
        <dbReference type="SAM" id="MobiDB-lite"/>
    </source>
</evidence>
<feature type="region of interest" description="Disordered" evidence="10">
    <location>
        <begin position="1"/>
        <end position="24"/>
    </location>
</feature>
<sequence>MCTQSEQDKPTTQAEASANVSAKKPVKVDGEIFTVVEQQPEFPGGMKELGSYMQNNLKYPAAAEKANVQGRVFVNFIVTKTGEITDVRVLKDVGFGTGEEAVRVVGKMPRWEPGRQGTEPVNVRYNLPINFQLDSESEPTGYLKDIKTVVLNGKEVTKEEFQKIPTESIIRVDVDKENSTIKVTTK</sequence>
<evidence type="ECO:0000313" key="12">
    <source>
        <dbReference type="EMBL" id="QJD78433.1"/>
    </source>
</evidence>
<keyword evidence="9" id="KW-0472">Membrane</keyword>
<evidence type="ECO:0000256" key="8">
    <source>
        <dbReference type="ARBA" id="ARBA00022989"/>
    </source>
</evidence>
<dbReference type="InterPro" id="IPR006260">
    <property type="entry name" value="TonB/TolA_C"/>
</dbReference>
<evidence type="ECO:0000313" key="13">
    <source>
        <dbReference type="Proteomes" id="UP000501128"/>
    </source>
</evidence>
<dbReference type="InterPro" id="IPR037682">
    <property type="entry name" value="TonB_C"/>
</dbReference>
<protein>
    <submittedName>
        <fullName evidence="12">Energy transducer TonB</fullName>
    </submittedName>
</protein>
<dbReference type="NCBIfam" id="TIGR01352">
    <property type="entry name" value="tonB_Cterm"/>
    <property type="match status" value="1"/>
</dbReference>
<accession>A0A7L5DMJ3</accession>
<reference evidence="12 13" key="1">
    <citation type="submission" date="2020-04" db="EMBL/GenBank/DDBJ databases">
        <title>Genome sequencing of novel species.</title>
        <authorList>
            <person name="Heo J."/>
            <person name="Kim S.-J."/>
            <person name="Kim J.-S."/>
            <person name="Hong S.-B."/>
            <person name="Kwon S.-W."/>
        </authorList>
    </citation>
    <scope>NUCLEOTIDE SEQUENCE [LARGE SCALE GENOMIC DNA]</scope>
    <source>
        <strain evidence="12 13">CJU-R4</strain>
    </source>
</reference>
<dbReference type="PROSITE" id="PS52015">
    <property type="entry name" value="TONB_CTD"/>
    <property type="match status" value="1"/>
</dbReference>
<dbReference type="Proteomes" id="UP000501128">
    <property type="component" value="Chromosome"/>
</dbReference>
<dbReference type="EMBL" id="CP051677">
    <property type="protein sequence ID" value="QJD78433.1"/>
    <property type="molecule type" value="Genomic_DNA"/>
</dbReference>
<evidence type="ECO:0000256" key="1">
    <source>
        <dbReference type="ARBA" id="ARBA00004383"/>
    </source>
</evidence>
<proteinExistence type="inferred from homology"/>
<dbReference type="Pfam" id="PF03544">
    <property type="entry name" value="TonB_C"/>
    <property type="match status" value="1"/>
</dbReference>
<gene>
    <name evidence="12" type="ORF">HH216_08355</name>
</gene>
<feature type="domain" description="TonB C-terminal" evidence="11">
    <location>
        <begin position="44"/>
        <end position="140"/>
    </location>
</feature>
<comment type="subcellular location">
    <subcellularLocation>
        <location evidence="1">Cell inner membrane</location>
        <topology evidence="1">Single-pass membrane protein</topology>
        <orientation evidence="1">Periplasmic side</orientation>
    </subcellularLocation>
</comment>
<keyword evidence="8" id="KW-1133">Transmembrane helix</keyword>
<keyword evidence="5" id="KW-0997">Cell inner membrane</keyword>
<dbReference type="PANTHER" id="PTHR33446:SF2">
    <property type="entry name" value="PROTEIN TONB"/>
    <property type="match status" value="1"/>
</dbReference>
<dbReference type="InterPro" id="IPR051045">
    <property type="entry name" value="TonB-dependent_transducer"/>
</dbReference>
<evidence type="ECO:0000256" key="9">
    <source>
        <dbReference type="ARBA" id="ARBA00023136"/>
    </source>
</evidence>
<evidence type="ECO:0000256" key="5">
    <source>
        <dbReference type="ARBA" id="ARBA00022519"/>
    </source>
</evidence>
<dbReference type="Gene3D" id="3.30.1150.10">
    <property type="match status" value="1"/>
</dbReference>
<dbReference type="PANTHER" id="PTHR33446">
    <property type="entry name" value="PROTEIN TONB-RELATED"/>
    <property type="match status" value="1"/>
</dbReference>
<keyword evidence="3" id="KW-0813">Transport</keyword>
<keyword evidence="7" id="KW-0653">Protein transport</keyword>
<dbReference type="GO" id="GO:0031992">
    <property type="term" value="F:energy transducer activity"/>
    <property type="evidence" value="ECO:0007669"/>
    <property type="project" value="InterPro"/>
</dbReference>
<keyword evidence="4" id="KW-1003">Cell membrane</keyword>
<evidence type="ECO:0000256" key="4">
    <source>
        <dbReference type="ARBA" id="ARBA00022475"/>
    </source>
</evidence>
<name>A0A7L5DMJ3_9BACT</name>
<dbReference type="GO" id="GO:0015031">
    <property type="term" value="P:protein transport"/>
    <property type="evidence" value="ECO:0007669"/>
    <property type="project" value="UniProtKB-KW"/>
</dbReference>
<dbReference type="GO" id="GO:0015891">
    <property type="term" value="P:siderophore transport"/>
    <property type="evidence" value="ECO:0007669"/>
    <property type="project" value="InterPro"/>
</dbReference>
<organism evidence="12 13">
    <name type="scientific">Spirosoma rhododendri</name>
    <dbReference type="NCBI Taxonomy" id="2728024"/>
    <lineage>
        <taxon>Bacteria</taxon>
        <taxon>Pseudomonadati</taxon>
        <taxon>Bacteroidota</taxon>
        <taxon>Cytophagia</taxon>
        <taxon>Cytophagales</taxon>
        <taxon>Cytophagaceae</taxon>
        <taxon>Spirosoma</taxon>
    </lineage>
</organism>
<evidence type="ECO:0000256" key="7">
    <source>
        <dbReference type="ARBA" id="ARBA00022927"/>
    </source>
</evidence>
<dbReference type="InterPro" id="IPR003538">
    <property type="entry name" value="TonB"/>
</dbReference>
<feature type="compositionally biased region" description="Polar residues" evidence="10">
    <location>
        <begin position="1"/>
        <end position="20"/>
    </location>
</feature>
<keyword evidence="13" id="KW-1185">Reference proteome</keyword>
<dbReference type="GO" id="GO:0055085">
    <property type="term" value="P:transmembrane transport"/>
    <property type="evidence" value="ECO:0007669"/>
    <property type="project" value="InterPro"/>
</dbReference>
<dbReference type="AlphaFoldDB" id="A0A7L5DMJ3"/>
<evidence type="ECO:0000256" key="6">
    <source>
        <dbReference type="ARBA" id="ARBA00022692"/>
    </source>
</evidence>
<dbReference type="GO" id="GO:0098797">
    <property type="term" value="C:plasma membrane protein complex"/>
    <property type="evidence" value="ECO:0007669"/>
    <property type="project" value="TreeGrafter"/>
</dbReference>
<dbReference type="KEGG" id="srho:HH216_08355"/>